<dbReference type="AlphaFoldDB" id="A0A0K2T1H3"/>
<organism evidence="1">
    <name type="scientific">Lepeophtheirus salmonis</name>
    <name type="common">Salmon louse</name>
    <name type="synonym">Caligus salmonis</name>
    <dbReference type="NCBI Taxonomy" id="72036"/>
    <lineage>
        <taxon>Eukaryota</taxon>
        <taxon>Metazoa</taxon>
        <taxon>Ecdysozoa</taxon>
        <taxon>Arthropoda</taxon>
        <taxon>Crustacea</taxon>
        <taxon>Multicrustacea</taxon>
        <taxon>Hexanauplia</taxon>
        <taxon>Copepoda</taxon>
        <taxon>Siphonostomatoida</taxon>
        <taxon>Caligidae</taxon>
        <taxon>Lepeophtheirus</taxon>
    </lineage>
</organism>
<sequence>MRTIKSDFWALTTNFLSVFF</sequence>
<dbReference type="EMBL" id="HACA01002528">
    <property type="protein sequence ID" value="CDW19889.1"/>
    <property type="molecule type" value="Transcribed_RNA"/>
</dbReference>
<proteinExistence type="predicted"/>
<name>A0A0K2T1H3_LEPSM</name>
<evidence type="ECO:0000313" key="1">
    <source>
        <dbReference type="EMBL" id="CDW19889.1"/>
    </source>
</evidence>
<reference evidence="1" key="1">
    <citation type="submission" date="2014-05" db="EMBL/GenBank/DDBJ databases">
        <authorList>
            <person name="Chronopoulou M."/>
        </authorList>
    </citation>
    <scope>NUCLEOTIDE SEQUENCE</scope>
    <source>
        <tissue evidence="1">Whole organism</tissue>
    </source>
</reference>
<protein>
    <submittedName>
        <fullName evidence="1">Uncharacterized protein</fullName>
    </submittedName>
</protein>
<accession>A0A0K2T1H3</accession>
<dbReference type="EMBL" id="HACA01002529">
    <property type="protein sequence ID" value="CDW19890.1"/>
    <property type="molecule type" value="Transcribed_RNA"/>
</dbReference>